<reference evidence="1" key="1">
    <citation type="submission" date="2023-10" db="EMBL/GenBank/DDBJ databases">
        <authorList>
            <person name="Chen Y."/>
            <person name="Shah S."/>
            <person name="Dougan E. K."/>
            <person name="Thang M."/>
            <person name="Chan C."/>
        </authorList>
    </citation>
    <scope>NUCLEOTIDE SEQUENCE [LARGE SCALE GENOMIC DNA]</scope>
</reference>
<keyword evidence="2" id="KW-1185">Reference proteome</keyword>
<evidence type="ECO:0000313" key="1">
    <source>
        <dbReference type="EMBL" id="CAK0836436.1"/>
    </source>
</evidence>
<protein>
    <submittedName>
        <fullName evidence="1">Uncharacterized protein</fullName>
    </submittedName>
</protein>
<feature type="non-terminal residue" evidence="1">
    <location>
        <position position="164"/>
    </location>
</feature>
<dbReference type="Proteomes" id="UP001189429">
    <property type="component" value="Unassembled WGS sequence"/>
</dbReference>
<proteinExistence type="predicted"/>
<dbReference type="EMBL" id="CAUYUJ010013559">
    <property type="protein sequence ID" value="CAK0836436.1"/>
    <property type="molecule type" value="Genomic_DNA"/>
</dbReference>
<gene>
    <name evidence="1" type="ORF">PCOR1329_LOCUS32916</name>
</gene>
<accession>A0ABN9SV87</accession>
<evidence type="ECO:0000313" key="2">
    <source>
        <dbReference type="Proteomes" id="UP001189429"/>
    </source>
</evidence>
<sequence length="164" mass="16161">MEKMPFFLPAELAGAAFAFGNALDVGVGGAHALPLLAAVAREGARSAFRLEAVHLAGLLQSCVRWRPPVPAADLARFAEALQSRSDLEPAAALRAGGYLEELRLLAPCHGGDADAAPPAPAAAGGASADRAGTAGGLCSAAPAAVTLSGAERAAGHGPGPAAPR</sequence>
<comment type="caution">
    <text evidence="1">The sequence shown here is derived from an EMBL/GenBank/DDBJ whole genome shotgun (WGS) entry which is preliminary data.</text>
</comment>
<name>A0ABN9SV87_9DINO</name>
<organism evidence="1 2">
    <name type="scientific">Prorocentrum cordatum</name>
    <dbReference type="NCBI Taxonomy" id="2364126"/>
    <lineage>
        <taxon>Eukaryota</taxon>
        <taxon>Sar</taxon>
        <taxon>Alveolata</taxon>
        <taxon>Dinophyceae</taxon>
        <taxon>Prorocentrales</taxon>
        <taxon>Prorocentraceae</taxon>
        <taxon>Prorocentrum</taxon>
    </lineage>
</organism>